<evidence type="ECO:0000256" key="1">
    <source>
        <dbReference type="ARBA" id="ARBA00004370"/>
    </source>
</evidence>
<gene>
    <name evidence="7" type="ORF">AC579_125</name>
</gene>
<reference evidence="7 8" key="1">
    <citation type="submission" date="2015-07" db="EMBL/GenBank/DDBJ databases">
        <title>Comparative genomics of the Sigatoka disease complex on banana suggests a link between parallel evolutionary changes in Pseudocercospora fijiensis and Pseudocercospora eumusae and increased virulence on the banana host.</title>
        <authorList>
            <person name="Chang T.-C."/>
            <person name="Salvucci A."/>
            <person name="Crous P.W."/>
            <person name="Stergiopoulos I."/>
        </authorList>
    </citation>
    <scope>NUCLEOTIDE SEQUENCE [LARGE SCALE GENOMIC DNA]</scope>
    <source>
        <strain evidence="7 8">CBS 116634</strain>
    </source>
</reference>
<dbReference type="EMBL" id="LFZO01000052">
    <property type="protein sequence ID" value="KXT15715.1"/>
    <property type="molecule type" value="Genomic_DNA"/>
</dbReference>
<evidence type="ECO:0000313" key="8">
    <source>
        <dbReference type="Proteomes" id="UP000073492"/>
    </source>
</evidence>
<keyword evidence="8" id="KW-1185">Reference proteome</keyword>
<dbReference type="GO" id="GO:0008610">
    <property type="term" value="P:lipid biosynthetic process"/>
    <property type="evidence" value="ECO:0007669"/>
    <property type="project" value="InterPro"/>
</dbReference>
<accession>A0A139IM20</accession>
<dbReference type="STRING" id="113226.A0A139IM20"/>
<dbReference type="Pfam" id="PF04116">
    <property type="entry name" value="FA_hydroxylase"/>
    <property type="match status" value="1"/>
</dbReference>
<dbReference type="AlphaFoldDB" id="A0A139IM20"/>
<dbReference type="PANTHER" id="PTHR11863">
    <property type="entry name" value="STEROL DESATURASE"/>
    <property type="match status" value="1"/>
</dbReference>
<evidence type="ECO:0000259" key="6">
    <source>
        <dbReference type="Pfam" id="PF04116"/>
    </source>
</evidence>
<dbReference type="OrthoDB" id="3629789at2759"/>
<evidence type="ECO:0000256" key="3">
    <source>
        <dbReference type="ARBA" id="ARBA00022989"/>
    </source>
</evidence>
<dbReference type="GO" id="GO:0016020">
    <property type="term" value="C:membrane"/>
    <property type="evidence" value="ECO:0007669"/>
    <property type="project" value="UniProtKB-SubCell"/>
</dbReference>
<evidence type="ECO:0000256" key="2">
    <source>
        <dbReference type="ARBA" id="ARBA00022692"/>
    </source>
</evidence>
<dbReference type="EMBL" id="LFZO01000052">
    <property type="protein sequence ID" value="KXT15714.1"/>
    <property type="molecule type" value="Genomic_DNA"/>
</dbReference>
<keyword evidence="4 5" id="KW-0472">Membrane</keyword>
<keyword evidence="3 5" id="KW-1133">Transmembrane helix</keyword>
<dbReference type="Proteomes" id="UP000073492">
    <property type="component" value="Unassembled WGS sequence"/>
</dbReference>
<dbReference type="InterPro" id="IPR050307">
    <property type="entry name" value="Sterol_Desaturase_Related"/>
</dbReference>
<protein>
    <recommendedName>
        <fullName evidence="6">Fatty acid hydroxylase domain-containing protein</fullName>
    </recommendedName>
</protein>
<dbReference type="InterPro" id="IPR006694">
    <property type="entry name" value="Fatty_acid_hydroxylase"/>
</dbReference>
<feature type="domain" description="Fatty acid hydroxylase" evidence="6">
    <location>
        <begin position="142"/>
        <end position="278"/>
    </location>
</feature>
<evidence type="ECO:0000256" key="4">
    <source>
        <dbReference type="ARBA" id="ARBA00023136"/>
    </source>
</evidence>
<name>A0A139IM20_9PEZI</name>
<proteinExistence type="predicted"/>
<evidence type="ECO:0000313" key="7">
    <source>
        <dbReference type="EMBL" id="KXT15715.1"/>
    </source>
</evidence>
<evidence type="ECO:0000256" key="5">
    <source>
        <dbReference type="SAM" id="Phobius"/>
    </source>
</evidence>
<organism evidence="7 8">
    <name type="scientific">Pseudocercospora musae</name>
    <dbReference type="NCBI Taxonomy" id="113226"/>
    <lineage>
        <taxon>Eukaryota</taxon>
        <taxon>Fungi</taxon>
        <taxon>Dikarya</taxon>
        <taxon>Ascomycota</taxon>
        <taxon>Pezizomycotina</taxon>
        <taxon>Dothideomycetes</taxon>
        <taxon>Dothideomycetidae</taxon>
        <taxon>Mycosphaerellales</taxon>
        <taxon>Mycosphaerellaceae</taxon>
        <taxon>Pseudocercospora</taxon>
    </lineage>
</organism>
<comment type="caution">
    <text evidence="7">The sequence shown here is derived from an EMBL/GenBank/DDBJ whole genome shotgun (WGS) entry which is preliminary data.</text>
</comment>
<comment type="subcellular location">
    <subcellularLocation>
        <location evidence="1">Membrane</location>
    </subcellularLocation>
</comment>
<dbReference type="GO" id="GO:0005506">
    <property type="term" value="F:iron ion binding"/>
    <property type="evidence" value="ECO:0007669"/>
    <property type="project" value="InterPro"/>
</dbReference>
<feature type="transmembrane region" description="Helical" evidence="5">
    <location>
        <begin position="13"/>
        <end position="34"/>
    </location>
</feature>
<sequence length="305" mass="34895">MEHDSIIPGVRDFYLLLILPIAAYWVSATIFHLLDCRRWFQEYKIHSYEAGQKRNKATLCQVFYQVLAQQAIQVMFALVVDQMLSSATDASPSTSNQNSALGNVTWTQSFADDPSLNTGSRKMLASTTVPVLRKGLELTLRFVMAIVIADFWQYAWHRAFHSNRFLYKYVHSVHHRLYVPYSFGALYSSLAEAFIVDTIGTTVTFYLSGLPVLPATWFATLSIIKSVNDHSGYRFPYNPFDYLSANTTDFHDVHHQSWGLKYNYSQIYLTIWDDLLGTTMPAEEAALRRKRAQGDQVDDVVKKSE</sequence>
<dbReference type="GO" id="GO:0016491">
    <property type="term" value="F:oxidoreductase activity"/>
    <property type="evidence" value="ECO:0007669"/>
    <property type="project" value="InterPro"/>
</dbReference>
<keyword evidence="2 5" id="KW-0812">Transmembrane</keyword>